<feature type="domain" description="C2H2-type" evidence="2">
    <location>
        <begin position="23"/>
        <end position="49"/>
    </location>
</feature>
<gene>
    <name evidence="3" type="primary">KLF1_1</name>
    <name evidence="3" type="ORF">LSUE1_G006841</name>
</gene>
<organism evidence="3 4">
    <name type="scientific">Lachnellula suecica</name>
    <dbReference type="NCBI Taxonomy" id="602035"/>
    <lineage>
        <taxon>Eukaryota</taxon>
        <taxon>Fungi</taxon>
        <taxon>Dikarya</taxon>
        <taxon>Ascomycota</taxon>
        <taxon>Pezizomycotina</taxon>
        <taxon>Leotiomycetes</taxon>
        <taxon>Helotiales</taxon>
        <taxon>Lachnaceae</taxon>
        <taxon>Lachnellula</taxon>
    </lineage>
</organism>
<proteinExistence type="predicted"/>
<dbReference type="Gene3D" id="3.30.160.60">
    <property type="entry name" value="Classic Zinc Finger"/>
    <property type="match status" value="2"/>
</dbReference>
<evidence type="ECO:0000256" key="1">
    <source>
        <dbReference type="SAM" id="MobiDB-lite"/>
    </source>
</evidence>
<feature type="domain" description="C2H2-type" evidence="2">
    <location>
        <begin position="84"/>
        <end position="112"/>
    </location>
</feature>
<dbReference type="OrthoDB" id="5305647at2759"/>
<name>A0A8T9C5Y8_9HELO</name>
<accession>A0A8T9C5Y8</accession>
<dbReference type="SMART" id="SM00355">
    <property type="entry name" value="ZnF_C2H2"/>
    <property type="match status" value="3"/>
</dbReference>
<dbReference type="Pfam" id="PF26177">
    <property type="entry name" value="zf_C2H2_17_1st"/>
    <property type="match status" value="1"/>
</dbReference>
<feature type="non-terminal residue" evidence="3">
    <location>
        <position position="194"/>
    </location>
</feature>
<dbReference type="InterPro" id="IPR013087">
    <property type="entry name" value="Znf_C2H2_type"/>
</dbReference>
<feature type="compositionally biased region" description="Basic and acidic residues" evidence="1">
    <location>
        <begin position="149"/>
        <end position="161"/>
    </location>
</feature>
<dbReference type="EMBL" id="QGMK01001249">
    <property type="protein sequence ID" value="TVY71378.1"/>
    <property type="molecule type" value="Genomic_DNA"/>
</dbReference>
<dbReference type="Pfam" id="PF26176">
    <property type="entry name" value="zf_C2H2_17_2"/>
    <property type="match status" value="1"/>
</dbReference>
<dbReference type="InterPro" id="IPR051061">
    <property type="entry name" value="Zinc_finger_trans_reg"/>
</dbReference>
<dbReference type="SUPFAM" id="SSF57667">
    <property type="entry name" value="beta-beta-alpha zinc fingers"/>
    <property type="match status" value="1"/>
</dbReference>
<dbReference type="GO" id="GO:0005634">
    <property type="term" value="C:nucleus"/>
    <property type="evidence" value="ECO:0007669"/>
    <property type="project" value="TreeGrafter"/>
</dbReference>
<feature type="non-terminal residue" evidence="3">
    <location>
        <position position="1"/>
    </location>
</feature>
<evidence type="ECO:0000313" key="3">
    <source>
        <dbReference type="EMBL" id="TVY71378.1"/>
    </source>
</evidence>
<feature type="region of interest" description="Disordered" evidence="1">
    <location>
        <begin position="113"/>
        <end position="163"/>
    </location>
</feature>
<reference evidence="3 4" key="1">
    <citation type="submission" date="2018-05" db="EMBL/GenBank/DDBJ databases">
        <title>Genome sequencing and assembly of the regulated plant pathogen Lachnellula willkommii and related sister species for the development of diagnostic species identification markers.</title>
        <authorList>
            <person name="Giroux E."/>
            <person name="Bilodeau G."/>
        </authorList>
    </citation>
    <scope>NUCLEOTIDE SEQUENCE [LARGE SCALE GENOMIC DNA]</scope>
    <source>
        <strain evidence="3 4">CBS 268.59</strain>
    </source>
</reference>
<protein>
    <submittedName>
        <fullName evidence="3">Krueppel-like factor</fullName>
    </submittedName>
</protein>
<dbReference type="PANTHER" id="PTHR46179:SF24">
    <property type="entry name" value="C2H2-TYPE DOMAIN-CONTAINING PROTEIN"/>
    <property type="match status" value="1"/>
</dbReference>
<evidence type="ECO:0000259" key="2">
    <source>
        <dbReference type="SMART" id="SM00355"/>
    </source>
</evidence>
<evidence type="ECO:0000313" key="4">
    <source>
        <dbReference type="Proteomes" id="UP000469558"/>
    </source>
</evidence>
<dbReference type="AlphaFoldDB" id="A0A8T9C5Y8"/>
<dbReference type="PANTHER" id="PTHR46179">
    <property type="entry name" value="ZINC FINGER PROTEIN"/>
    <property type="match status" value="1"/>
</dbReference>
<dbReference type="InterPro" id="IPR036236">
    <property type="entry name" value="Znf_C2H2_sf"/>
</dbReference>
<dbReference type="InterPro" id="IPR059009">
    <property type="entry name" value="Znf_C2H2_17_1st"/>
</dbReference>
<keyword evidence="4" id="KW-1185">Reference proteome</keyword>
<sequence>FQTTAKTTQSAVQSVSLIASETNTCNHPGCSNSQIFKQKSAYRKHMDKHQRPYKCTKASCSANEFGSMGDLRRHQRTIHGVRAFICTVPSCKRRGKAFGRKDNLSEHLKRVHGMGQQPNLASSDLQPGMAMKGGDHGSPEEIDEQSVVGDKDKGSCERGFEEANAGPLDKASLTAKLLEMERDVAALKRVLAFM</sequence>
<feature type="domain" description="C2H2-type" evidence="2">
    <location>
        <begin position="53"/>
        <end position="79"/>
    </location>
</feature>
<dbReference type="Proteomes" id="UP000469558">
    <property type="component" value="Unassembled WGS sequence"/>
</dbReference>
<dbReference type="InterPro" id="IPR059095">
    <property type="entry name" value="Znf_C2H2_17_2nd"/>
</dbReference>
<dbReference type="GO" id="GO:0006357">
    <property type="term" value="P:regulation of transcription by RNA polymerase II"/>
    <property type="evidence" value="ECO:0007669"/>
    <property type="project" value="TreeGrafter"/>
</dbReference>
<feature type="compositionally biased region" description="Polar residues" evidence="1">
    <location>
        <begin position="116"/>
        <end position="125"/>
    </location>
</feature>
<comment type="caution">
    <text evidence="3">The sequence shown here is derived from an EMBL/GenBank/DDBJ whole genome shotgun (WGS) entry which is preliminary data.</text>
</comment>